<dbReference type="EMBL" id="DVOF01000039">
    <property type="protein sequence ID" value="HIV02188.1"/>
    <property type="molecule type" value="Genomic_DNA"/>
</dbReference>
<accession>A0A9D1NFK1</accession>
<dbReference type="PANTHER" id="PTHR38451">
    <property type="entry name" value="TRNA (ADENINE(22)-N(1))-METHYLTRANSFERASE"/>
    <property type="match status" value="1"/>
</dbReference>
<comment type="caution">
    <text evidence="1">The sequence shown here is derived from an EMBL/GenBank/DDBJ whole genome shotgun (WGS) entry which is preliminary data.</text>
</comment>
<dbReference type="PANTHER" id="PTHR38451:SF1">
    <property type="entry name" value="TRNA (ADENINE(22)-N(1))-METHYLTRANSFERASE"/>
    <property type="match status" value="1"/>
</dbReference>
<dbReference type="GO" id="GO:0032259">
    <property type="term" value="P:methylation"/>
    <property type="evidence" value="ECO:0007669"/>
    <property type="project" value="UniProtKB-KW"/>
</dbReference>
<gene>
    <name evidence="1" type="ORF">IAC74_01335</name>
</gene>
<reference evidence="1" key="1">
    <citation type="submission" date="2020-10" db="EMBL/GenBank/DDBJ databases">
        <authorList>
            <person name="Gilroy R."/>
        </authorList>
    </citation>
    <scope>NUCLEOTIDE SEQUENCE</scope>
    <source>
        <strain evidence="1">4920</strain>
    </source>
</reference>
<dbReference type="AlphaFoldDB" id="A0A9D1NFK1"/>
<evidence type="ECO:0000313" key="2">
    <source>
        <dbReference type="Proteomes" id="UP000886743"/>
    </source>
</evidence>
<evidence type="ECO:0000313" key="1">
    <source>
        <dbReference type="EMBL" id="HIV02188.1"/>
    </source>
</evidence>
<protein>
    <submittedName>
        <fullName evidence="1">SAM-dependent methyltransferase</fullName>
    </submittedName>
</protein>
<dbReference type="SUPFAM" id="SSF53335">
    <property type="entry name" value="S-adenosyl-L-methionine-dependent methyltransferases"/>
    <property type="match status" value="1"/>
</dbReference>
<dbReference type="Proteomes" id="UP000886743">
    <property type="component" value="Unassembled WGS sequence"/>
</dbReference>
<dbReference type="GO" id="GO:0160105">
    <property type="term" value="F:tRNA (adenine(22)-N1)-methyltransferase activity"/>
    <property type="evidence" value="ECO:0007669"/>
    <property type="project" value="InterPro"/>
</dbReference>
<dbReference type="InterPro" id="IPR029063">
    <property type="entry name" value="SAM-dependent_MTases_sf"/>
</dbReference>
<sequence>MTETERDFTMQQTDRHMACHTTPRLRMLLDVLAGARTVADIGCDHAYLPILLAREGRAAHIIAADVRAGPLRRAQENIARFGLTDRIETRLGDGLSPLTPGEAEAIAIAGMGGTVICQILQQGEAVARAAELLVLQPMSAAPDLRRFLYQNGYRLLRERLVQEDARIYTALIAQNGEPQHFTELDCYISPALRAERPPLFSAYAEKLYTQLRTAISGMRRAQRPHARLEEYEMLLKELEQWIEGKDIG</sequence>
<keyword evidence="1" id="KW-0489">Methyltransferase</keyword>
<keyword evidence="1" id="KW-0808">Transferase</keyword>
<dbReference type="InterPro" id="IPR006901">
    <property type="entry name" value="TrmK"/>
</dbReference>
<dbReference type="PIRSF" id="PIRSF018637">
    <property type="entry name" value="TrmK"/>
    <property type="match status" value="1"/>
</dbReference>
<name>A0A9D1NFK1_9FIRM</name>
<reference evidence="1" key="2">
    <citation type="journal article" date="2021" name="PeerJ">
        <title>Extensive microbial diversity within the chicken gut microbiome revealed by metagenomics and culture.</title>
        <authorList>
            <person name="Gilroy R."/>
            <person name="Ravi A."/>
            <person name="Getino M."/>
            <person name="Pursley I."/>
            <person name="Horton D.L."/>
            <person name="Alikhan N.F."/>
            <person name="Baker D."/>
            <person name="Gharbi K."/>
            <person name="Hall N."/>
            <person name="Watson M."/>
            <person name="Adriaenssens E.M."/>
            <person name="Foster-Nyarko E."/>
            <person name="Jarju S."/>
            <person name="Secka A."/>
            <person name="Antonio M."/>
            <person name="Oren A."/>
            <person name="Chaudhuri R.R."/>
            <person name="La Ragione R."/>
            <person name="Hildebrand F."/>
            <person name="Pallen M.J."/>
        </authorList>
    </citation>
    <scope>NUCLEOTIDE SEQUENCE</scope>
    <source>
        <strain evidence="1">4920</strain>
    </source>
</reference>
<organism evidence="1 2">
    <name type="scientific">Candidatus Aphodoplasma excrementigallinarum</name>
    <dbReference type="NCBI Taxonomy" id="2840673"/>
    <lineage>
        <taxon>Bacteria</taxon>
        <taxon>Bacillati</taxon>
        <taxon>Bacillota</taxon>
        <taxon>Clostridia</taxon>
        <taxon>Eubacteriales</taxon>
        <taxon>Candidatus Aphodoplasma</taxon>
    </lineage>
</organism>
<proteinExistence type="predicted"/>
<dbReference type="Gene3D" id="3.40.50.150">
    <property type="entry name" value="Vaccinia Virus protein VP39"/>
    <property type="match status" value="1"/>
</dbReference>
<dbReference type="Pfam" id="PF12847">
    <property type="entry name" value="Methyltransf_18"/>
    <property type="match status" value="1"/>
</dbReference>